<accession>A0AAN5CVC4</accession>
<feature type="transmembrane region" description="Helical" evidence="5">
    <location>
        <begin position="90"/>
        <end position="109"/>
    </location>
</feature>
<dbReference type="Proteomes" id="UP001328107">
    <property type="component" value="Unassembled WGS sequence"/>
</dbReference>
<dbReference type="EMBL" id="BTRK01000005">
    <property type="protein sequence ID" value="GMR51289.1"/>
    <property type="molecule type" value="Genomic_DNA"/>
</dbReference>
<gene>
    <name evidence="7" type="ORF">PMAYCL1PPCAC_21484</name>
</gene>
<feature type="domain" description="Major facilitator superfamily (MFS) profile" evidence="6">
    <location>
        <begin position="1"/>
        <end position="152"/>
    </location>
</feature>
<sequence length="152" mass="16311">YVVAAVGMTAASALQTLAVALLTCPELLIAGRGLMSFFSSLSDAALVMYLQEASPTHLRGTLSSLFCTMTVVMGLVGMLLGCVLDQSLPLLVSIPIPVGILSIAFLVFVPETPKYLLTKSDKEGALRSLVFFQGNQHDHEEILHGWKAMEED</sequence>
<dbReference type="InterPro" id="IPR005828">
    <property type="entry name" value="MFS_sugar_transport-like"/>
</dbReference>
<dbReference type="GO" id="GO:0015149">
    <property type="term" value="F:hexose transmembrane transporter activity"/>
    <property type="evidence" value="ECO:0007669"/>
    <property type="project" value="TreeGrafter"/>
</dbReference>
<organism evidence="7 8">
    <name type="scientific">Pristionchus mayeri</name>
    <dbReference type="NCBI Taxonomy" id="1317129"/>
    <lineage>
        <taxon>Eukaryota</taxon>
        <taxon>Metazoa</taxon>
        <taxon>Ecdysozoa</taxon>
        <taxon>Nematoda</taxon>
        <taxon>Chromadorea</taxon>
        <taxon>Rhabditida</taxon>
        <taxon>Rhabditina</taxon>
        <taxon>Diplogasteromorpha</taxon>
        <taxon>Diplogasteroidea</taxon>
        <taxon>Neodiplogasteridae</taxon>
        <taxon>Pristionchus</taxon>
    </lineage>
</organism>
<dbReference type="Pfam" id="PF00083">
    <property type="entry name" value="Sugar_tr"/>
    <property type="match status" value="1"/>
</dbReference>
<evidence type="ECO:0000259" key="6">
    <source>
        <dbReference type="PROSITE" id="PS50850"/>
    </source>
</evidence>
<comment type="caution">
    <text evidence="7">The sequence shown here is derived from an EMBL/GenBank/DDBJ whole genome shotgun (WGS) entry which is preliminary data.</text>
</comment>
<dbReference type="SUPFAM" id="SSF103473">
    <property type="entry name" value="MFS general substrate transporter"/>
    <property type="match status" value="1"/>
</dbReference>
<evidence type="ECO:0000256" key="1">
    <source>
        <dbReference type="ARBA" id="ARBA00004141"/>
    </source>
</evidence>
<protein>
    <recommendedName>
        <fullName evidence="6">Major facilitator superfamily (MFS) profile domain-containing protein</fullName>
    </recommendedName>
</protein>
<evidence type="ECO:0000313" key="7">
    <source>
        <dbReference type="EMBL" id="GMR51289.1"/>
    </source>
</evidence>
<dbReference type="PANTHER" id="PTHR23503">
    <property type="entry name" value="SOLUTE CARRIER FAMILY 2"/>
    <property type="match status" value="1"/>
</dbReference>
<keyword evidence="4 5" id="KW-0472">Membrane</keyword>
<feature type="transmembrane region" description="Helical" evidence="5">
    <location>
        <begin position="30"/>
        <end position="50"/>
    </location>
</feature>
<dbReference type="InterPro" id="IPR045263">
    <property type="entry name" value="GLUT"/>
</dbReference>
<evidence type="ECO:0000256" key="5">
    <source>
        <dbReference type="SAM" id="Phobius"/>
    </source>
</evidence>
<evidence type="ECO:0000256" key="3">
    <source>
        <dbReference type="ARBA" id="ARBA00022989"/>
    </source>
</evidence>
<feature type="non-terminal residue" evidence="7">
    <location>
        <position position="152"/>
    </location>
</feature>
<keyword evidence="3 5" id="KW-1133">Transmembrane helix</keyword>
<name>A0AAN5CVC4_9BILA</name>
<keyword evidence="2 5" id="KW-0812">Transmembrane</keyword>
<feature type="transmembrane region" description="Helical" evidence="5">
    <location>
        <begin position="62"/>
        <end position="84"/>
    </location>
</feature>
<comment type="subcellular location">
    <subcellularLocation>
        <location evidence="1">Membrane</location>
        <topology evidence="1">Multi-pass membrane protein</topology>
    </subcellularLocation>
</comment>
<keyword evidence="8" id="KW-1185">Reference proteome</keyword>
<dbReference type="Gene3D" id="1.20.1250.20">
    <property type="entry name" value="MFS general substrate transporter like domains"/>
    <property type="match status" value="1"/>
</dbReference>
<dbReference type="InterPro" id="IPR020846">
    <property type="entry name" value="MFS_dom"/>
</dbReference>
<evidence type="ECO:0000256" key="2">
    <source>
        <dbReference type="ARBA" id="ARBA00022692"/>
    </source>
</evidence>
<dbReference type="PANTHER" id="PTHR23503:SF49">
    <property type="entry name" value="MAJOR FACILITATOR SUPERFAMILY (MFS) PROFILE DOMAIN-CONTAINING PROTEIN"/>
    <property type="match status" value="1"/>
</dbReference>
<dbReference type="PROSITE" id="PS50850">
    <property type="entry name" value="MFS"/>
    <property type="match status" value="1"/>
</dbReference>
<feature type="non-terminal residue" evidence="7">
    <location>
        <position position="1"/>
    </location>
</feature>
<reference evidence="8" key="1">
    <citation type="submission" date="2022-10" db="EMBL/GenBank/DDBJ databases">
        <title>Genome assembly of Pristionchus species.</title>
        <authorList>
            <person name="Yoshida K."/>
            <person name="Sommer R.J."/>
        </authorList>
    </citation>
    <scope>NUCLEOTIDE SEQUENCE [LARGE SCALE GENOMIC DNA]</scope>
    <source>
        <strain evidence="8">RS5460</strain>
    </source>
</reference>
<evidence type="ECO:0000313" key="8">
    <source>
        <dbReference type="Proteomes" id="UP001328107"/>
    </source>
</evidence>
<dbReference type="GO" id="GO:0016020">
    <property type="term" value="C:membrane"/>
    <property type="evidence" value="ECO:0007669"/>
    <property type="project" value="UniProtKB-SubCell"/>
</dbReference>
<dbReference type="InterPro" id="IPR036259">
    <property type="entry name" value="MFS_trans_sf"/>
</dbReference>
<proteinExistence type="predicted"/>
<evidence type="ECO:0000256" key="4">
    <source>
        <dbReference type="ARBA" id="ARBA00023136"/>
    </source>
</evidence>
<dbReference type="AlphaFoldDB" id="A0AAN5CVC4"/>